<evidence type="ECO:0000313" key="7">
    <source>
        <dbReference type="EMBL" id="QDU93198.1"/>
    </source>
</evidence>
<keyword evidence="3 5" id="KW-0687">Ribonucleoprotein</keyword>
<evidence type="ECO:0000256" key="2">
    <source>
        <dbReference type="ARBA" id="ARBA00022980"/>
    </source>
</evidence>
<dbReference type="InterPro" id="IPR014722">
    <property type="entry name" value="Rib_uL2_dom2"/>
</dbReference>
<reference evidence="7 8" key="1">
    <citation type="submission" date="2019-02" db="EMBL/GenBank/DDBJ databases">
        <title>Deep-cultivation of Planctomycetes and their phenomic and genomic characterization uncovers novel biology.</title>
        <authorList>
            <person name="Wiegand S."/>
            <person name="Jogler M."/>
            <person name="Boedeker C."/>
            <person name="Pinto D."/>
            <person name="Vollmers J."/>
            <person name="Rivas-Marin E."/>
            <person name="Kohn T."/>
            <person name="Peeters S.H."/>
            <person name="Heuer A."/>
            <person name="Rast P."/>
            <person name="Oberbeckmann S."/>
            <person name="Bunk B."/>
            <person name="Jeske O."/>
            <person name="Meyerdierks A."/>
            <person name="Storesund J.E."/>
            <person name="Kallscheuer N."/>
            <person name="Luecker S."/>
            <person name="Lage O.M."/>
            <person name="Pohl T."/>
            <person name="Merkel B.J."/>
            <person name="Hornburger P."/>
            <person name="Mueller R.-W."/>
            <person name="Bruemmer F."/>
            <person name="Labrenz M."/>
            <person name="Spormann A.M."/>
            <person name="Op den Camp H."/>
            <person name="Overmann J."/>
            <person name="Amann R."/>
            <person name="Jetten M.S.M."/>
            <person name="Mascher T."/>
            <person name="Medema M.H."/>
            <person name="Devos D.P."/>
            <person name="Kaster A.-K."/>
            <person name="Ovreas L."/>
            <person name="Rohde M."/>
            <person name="Galperin M.Y."/>
            <person name="Jogler C."/>
        </authorList>
    </citation>
    <scope>NUCLEOTIDE SEQUENCE [LARGE SCALE GENOMIC DNA]</scope>
    <source>
        <strain evidence="7 8">Pla85_3_4</strain>
    </source>
</reference>
<evidence type="ECO:0000256" key="3">
    <source>
        <dbReference type="ARBA" id="ARBA00023274"/>
    </source>
</evidence>
<keyword evidence="2 5" id="KW-0689">Ribosomal protein</keyword>
<evidence type="ECO:0000259" key="6">
    <source>
        <dbReference type="SMART" id="SM00739"/>
    </source>
</evidence>
<dbReference type="EMBL" id="CP036433">
    <property type="protein sequence ID" value="QDU93198.1"/>
    <property type="molecule type" value="Genomic_DNA"/>
</dbReference>
<dbReference type="InterPro" id="IPR057264">
    <property type="entry name" value="Ribosomal_uL24_C"/>
</dbReference>
<comment type="function">
    <text evidence="5">One of the proteins that surrounds the polypeptide exit tunnel on the outside of the subunit.</text>
</comment>
<dbReference type="InterPro" id="IPR005825">
    <property type="entry name" value="Ribosomal_uL24_CS"/>
</dbReference>
<dbReference type="PANTHER" id="PTHR12903">
    <property type="entry name" value="MITOCHONDRIAL RIBOSOMAL PROTEIN L24"/>
    <property type="match status" value="1"/>
</dbReference>
<dbReference type="Proteomes" id="UP000317648">
    <property type="component" value="Chromosome"/>
</dbReference>
<dbReference type="SUPFAM" id="SSF50104">
    <property type="entry name" value="Translation proteins SH3-like domain"/>
    <property type="match status" value="1"/>
</dbReference>
<sequence length="115" mass="12481">MHIRENDTVKVISGVDRGVEAKVLKVLRTEGKVIVEGVARVYKHVRRSQKNPQGGRLSKEMPIQLAKVMLVCPSCGEAARTGARYLADGAKERFCKKCNAGSGQLAPARAAHAKK</sequence>
<dbReference type="AlphaFoldDB" id="A0A518DMY1"/>
<dbReference type="RefSeq" id="WP_145049796.1">
    <property type="nucleotide sequence ID" value="NZ_CP036433.1"/>
</dbReference>
<dbReference type="HAMAP" id="MF_01326_B">
    <property type="entry name" value="Ribosomal_uL24_B"/>
    <property type="match status" value="1"/>
</dbReference>
<dbReference type="Pfam" id="PF17136">
    <property type="entry name" value="ribosomal_L24"/>
    <property type="match status" value="1"/>
</dbReference>
<dbReference type="Gene3D" id="2.30.30.30">
    <property type="match status" value="1"/>
</dbReference>
<dbReference type="GO" id="GO:1990904">
    <property type="term" value="C:ribonucleoprotein complex"/>
    <property type="evidence" value="ECO:0007669"/>
    <property type="project" value="UniProtKB-KW"/>
</dbReference>
<name>A0A518DMY1_9BACT</name>
<dbReference type="KEGG" id="lcre:Pla8534_09770"/>
<dbReference type="CDD" id="cd06089">
    <property type="entry name" value="KOW_RPL26"/>
    <property type="match status" value="1"/>
</dbReference>
<keyword evidence="5" id="KW-0699">rRNA-binding</keyword>
<comment type="similarity">
    <text evidence="1 5">Belongs to the universal ribosomal protein uL24 family.</text>
</comment>
<dbReference type="SMART" id="SM00739">
    <property type="entry name" value="KOW"/>
    <property type="match status" value="1"/>
</dbReference>
<keyword evidence="5" id="KW-0694">RNA-binding</keyword>
<keyword evidence="8" id="KW-1185">Reference proteome</keyword>
<protein>
    <recommendedName>
        <fullName evidence="4 5">Large ribosomal subunit protein uL24</fullName>
    </recommendedName>
</protein>
<dbReference type="OrthoDB" id="9807419at2"/>
<comment type="function">
    <text evidence="5">One of two assembly initiator proteins, it binds directly to the 5'-end of the 23S rRNA, where it nucleates assembly of the 50S subunit.</text>
</comment>
<dbReference type="InterPro" id="IPR008991">
    <property type="entry name" value="Translation_prot_SH3-like_sf"/>
</dbReference>
<comment type="subunit">
    <text evidence="5">Part of the 50S ribosomal subunit.</text>
</comment>
<gene>
    <name evidence="5 7" type="primary">rplX</name>
    <name evidence="7" type="ORF">Pla8534_09770</name>
</gene>
<evidence type="ECO:0000256" key="1">
    <source>
        <dbReference type="ARBA" id="ARBA00010618"/>
    </source>
</evidence>
<evidence type="ECO:0000256" key="4">
    <source>
        <dbReference type="ARBA" id="ARBA00035206"/>
    </source>
</evidence>
<evidence type="ECO:0000256" key="5">
    <source>
        <dbReference type="HAMAP-Rule" id="MF_01326"/>
    </source>
</evidence>
<dbReference type="GO" id="GO:0003735">
    <property type="term" value="F:structural constituent of ribosome"/>
    <property type="evidence" value="ECO:0007669"/>
    <property type="project" value="InterPro"/>
</dbReference>
<accession>A0A518DMY1</accession>
<dbReference type="InterPro" id="IPR041988">
    <property type="entry name" value="Ribosomal_uL24_KOW"/>
</dbReference>
<feature type="domain" description="KOW" evidence="6">
    <location>
        <begin position="2"/>
        <end position="29"/>
    </location>
</feature>
<organism evidence="7 8">
    <name type="scientific">Lignipirellula cremea</name>
    <dbReference type="NCBI Taxonomy" id="2528010"/>
    <lineage>
        <taxon>Bacteria</taxon>
        <taxon>Pseudomonadati</taxon>
        <taxon>Planctomycetota</taxon>
        <taxon>Planctomycetia</taxon>
        <taxon>Pirellulales</taxon>
        <taxon>Pirellulaceae</taxon>
        <taxon>Lignipirellula</taxon>
    </lineage>
</organism>
<dbReference type="InterPro" id="IPR005824">
    <property type="entry name" value="KOW"/>
</dbReference>
<dbReference type="PROSITE" id="PS01108">
    <property type="entry name" value="RIBOSOMAL_L24"/>
    <property type="match status" value="1"/>
</dbReference>
<evidence type="ECO:0000313" key="8">
    <source>
        <dbReference type="Proteomes" id="UP000317648"/>
    </source>
</evidence>
<dbReference type="InterPro" id="IPR003256">
    <property type="entry name" value="Ribosomal_uL24"/>
</dbReference>
<dbReference type="GO" id="GO:0005840">
    <property type="term" value="C:ribosome"/>
    <property type="evidence" value="ECO:0007669"/>
    <property type="project" value="UniProtKB-KW"/>
</dbReference>
<dbReference type="GO" id="GO:0006412">
    <property type="term" value="P:translation"/>
    <property type="evidence" value="ECO:0007669"/>
    <property type="project" value="UniProtKB-UniRule"/>
</dbReference>
<dbReference type="GO" id="GO:0019843">
    <property type="term" value="F:rRNA binding"/>
    <property type="evidence" value="ECO:0007669"/>
    <property type="project" value="UniProtKB-UniRule"/>
</dbReference>
<proteinExistence type="inferred from homology"/>
<dbReference type="NCBIfam" id="TIGR01079">
    <property type="entry name" value="rplX_bact"/>
    <property type="match status" value="1"/>
</dbReference>